<comment type="caution">
    <text evidence="2">The sequence shown here is derived from an EMBL/GenBank/DDBJ whole genome shotgun (WGS) entry which is preliminary data.</text>
</comment>
<reference evidence="2 3" key="1">
    <citation type="submission" date="2021-06" db="EMBL/GenBank/DDBJ databases">
        <title>Caerostris darwini draft genome.</title>
        <authorList>
            <person name="Kono N."/>
            <person name="Arakawa K."/>
        </authorList>
    </citation>
    <scope>NUCLEOTIDE SEQUENCE [LARGE SCALE GENOMIC DNA]</scope>
</reference>
<comment type="similarity">
    <text evidence="1">Belongs to the TPPP family.</text>
</comment>
<evidence type="ECO:0000256" key="1">
    <source>
        <dbReference type="ARBA" id="ARBA00010994"/>
    </source>
</evidence>
<dbReference type="Proteomes" id="UP001054837">
    <property type="component" value="Unassembled WGS sequence"/>
</dbReference>
<dbReference type="Pfam" id="PF05517">
    <property type="entry name" value="p25-alpha"/>
    <property type="match status" value="1"/>
</dbReference>
<accession>A0AAV4RPW9</accession>
<proteinExistence type="inferred from homology"/>
<organism evidence="2 3">
    <name type="scientific">Caerostris darwini</name>
    <dbReference type="NCBI Taxonomy" id="1538125"/>
    <lineage>
        <taxon>Eukaryota</taxon>
        <taxon>Metazoa</taxon>
        <taxon>Ecdysozoa</taxon>
        <taxon>Arthropoda</taxon>
        <taxon>Chelicerata</taxon>
        <taxon>Arachnida</taxon>
        <taxon>Araneae</taxon>
        <taxon>Araneomorphae</taxon>
        <taxon>Entelegynae</taxon>
        <taxon>Araneoidea</taxon>
        <taxon>Araneidae</taxon>
        <taxon>Caerostris</taxon>
    </lineage>
</organism>
<dbReference type="Gene3D" id="1.10.238.10">
    <property type="entry name" value="EF-hand"/>
    <property type="match status" value="1"/>
</dbReference>
<keyword evidence="3" id="KW-1185">Reference proteome</keyword>
<dbReference type="GO" id="GO:0046785">
    <property type="term" value="P:microtubule polymerization"/>
    <property type="evidence" value="ECO:0007669"/>
    <property type="project" value="InterPro"/>
</dbReference>
<evidence type="ECO:0000313" key="2">
    <source>
        <dbReference type="EMBL" id="GIY22355.1"/>
    </source>
</evidence>
<sequence length="105" mass="11953">MSDVEKARLHSMFKLYCNAAENTTERLSTERVKEWFVLAGIVGTETGITNDDVEVVFSKILKGKTDMEYVELKNCVYELAKERQLDAKGLKEKLSNTSPPTYNQD</sequence>
<dbReference type="InterPro" id="IPR008907">
    <property type="entry name" value="TPP/p25"/>
</dbReference>
<protein>
    <submittedName>
        <fullName evidence="2">Uncharacterized protein</fullName>
    </submittedName>
</protein>
<dbReference type="GO" id="GO:0015631">
    <property type="term" value="F:tubulin binding"/>
    <property type="evidence" value="ECO:0007669"/>
    <property type="project" value="InterPro"/>
</dbReference>
<evidence type="ECO:0000313" key="3">
    <source>
        <dbReference type="Proteomes" id="UP001054837"/>
    </source>
</evidence>
<dbReference type="InterPro" id="IPR011992">
    <property type="entry name" value="EF-hand-dom_pair"/>
</dbReference>
<gene>
    <name evidence="2" type="ORF">CDAR_593811</name>
</gene>
<name>A0AAV4RPW9_9ARAC</name>
<dbReference type="EMBL" id="BPLQ01006433">
    <property type="protein sequence ID" value="GIY22355.1"/>
    <property type="molecule type" value="Genomic_DNA"/>
</dbReference>
<dbReference type="SUPFAM" id="SSF47473">
    <property type="entry name" value="EF-hand"/>
    <property type="match status" value="1"/>
</dbReference>
<dbReference type="AlphaFoldDB" id="A0AAV4RPW9"/>